<reference evidence="1" key="1">
    <citation type="submission" date="2018-05" db="EMBL/GenBank/DDBJ databases">
        <authorList>
            <person name="Lanie J.A."/>
            <person name="Ng W.-L."/>
            <person name="Kazmierczak K.M."/>
            <person name="Andrzejewski T.M."/>
            <person name="Davidsen T.M."/>
            <person name="Wayne K.J."/>
            <person name="Tettelin H."/>
            <person name="Glass J.I."/>
            <person name="Rusch D."/>
            <person name="Podicherti R."/>
            <person name="Tsui H.-C.T."/>
            <person name="Winkler M.E."/>
        </authorList>
    </citation>
    <scope>NUCLEOTIDE SEQUENCE</scope>
</reference>
<organism evidence="1">
    <name type="scientific">marine metagenome</name>
    <dbReference type="NCBI Taxonomy" id="408172"/>
    <lineage>
        <taxon>unclassified sequences</taxon>
        <taxon>metagenomes</taxon>
        <taxon>ecological metagenomes</taxon>
    </lineage>
</organism>
<proteinExistence type="predicted"/>
<dbReference type="EMBL" id="UINC01038332">
    <property type="protein sequence ID" value="SVB35197.1"/>
    <property type="molecule type" value="Genomic_DNA"/>
</dbReference>
<gene>
    <name evidence="1" type="ORF">METZ01_LOCUS188051</name>
</gene>
<sequence>MSYRYYYAHQLGHRGCFTGQSLAYNLQVLLPTSPTAQADLGLAPRAYSYVKDIKWAEGCPGKDTRRS</sequence>
<name>A0A382DC16_9ZZZZ</name>
<dbReference type="AlphaFoldDB" id="A0A382DC16"/>
<protein>
    <submittedName>
        <fullName evidence="1">Uncharacterized protein</fullName>
    </submittedName>
</protein>
<evidence type="ECO:0000313" key="1">
    <source>
        <dbReference type="EMBL" id="SVB35197.1"/>
    </source>
</evidence>
<accession>A0A382DC16</accession>